<evidence type="ECO:0000259" key="2">
    <source>
        <dbReference type="Pfam" id="PF13091"/>
    </source>
</evidence>
<sequence>MKRLLIVVVVLLGWFSNPLHSLYAESGAYHAPKGTVNEQLKEGIEYANRCINICIHTFAALDIIKDLEAARDKGIRVRIVILEYGTGANNNRGPLVETLLHRKFDTRILKTHIGNDQIQDFILLDDRILVSGAYNWLAYRKRTICNDVLFHYDPEKIRAYKSIFYTLFTEGEAAPFLYNRNEWVATKDPLVPDIPSDTLNANQATQDHSPDKEPTATGKSSEPTPEAAIPKDFIEISFDALDKQLGKKSTFSRSEKNELWQKYKGKYVRWQGVVSYKGMGRVDWNRIGVSRQRSKNAEVEIRFDWRMFEKVMNVSVGSTITYTGKLVSRSGINAPYRLDDGNIE</sequence>
<evidence type="ECO:0000313" key="3">
    <source>
        <dbReference type="EMBL" id="GAN35191.1"/>
    </source>
</evidence>
<gene>
    <name evidence="3" type="ORF">BROSI_A3739</name>
</gene>
<reference evidence="4" key="1">
    <citation type="journal article" date="2015" name="Genome Announc.">
        <title>Draft Genome Sequence of an Anaerobic Ammonium-Oxidizing Bacterium, "Candidatus Brocadia sinica".</title>
        <authorList>
            <person name="Oshiki M."/>
            <person name="Shinyako-Hata K."/>
            <person name="Satoh H."/>
            <person name="Okabe S."/>
        </authorList>
    </citation>
    <scope>NUCLEOTIDE SEQUENCE [LARGE SCALE GENOMIC DNA]</scope>
    <source>
        <strain evidence="4">JPN1</strain>
    </source>
</reference>
<protein>
    <recommendedName>
        <fullName evidence="2">Phospholipase D-like domain-containing protein</fullName>
    </recommendedName>
</protein>
<dbReference type="InterPro" id="IPR025202">
    <property type="entry name" value="PLD-like_dom"/>
</dbReference>
<dbReference type="EMBL" id="BAFN01000001">
    <property type="protein sequence ID" value="GAN35191.1"/>
    <property type="molecule type" value="Genomic_DNA"/>
</dbReference>
<organism evidence="3 4">
    <name type="scientific">Candidatus Brocadia sinica JPN1</name>
    <dbReference type="NCBI Taxonomy" id="1197129"/>
    <lineage>
        <taxon>Bacteria</taxon>
        <taxon>Pseudomonadati</taxon>
        <taxon>Planctomycetota</taxon>
        <taxon>Candidatus Brocadiia</taxon>
        <taxon>Candidatus Brocadiales</taxon>
        <taxon>Candidatus Brocadiaceae</taxon>
        <taxon>Candidatus Brocadia</taxon>
    </lineage>
</organism>
<accession>A0ABQ0K2E9</accession>
<dbReference type="Proteomes" id="UP000032309">
    <property type="component" value="Unassembled WGS sequence"/>
</dbReference>
<keyword evidence="4" id="KW-1185">Reference proteome</keyword>
<comment type="caution">
    <text evidence="3">The sequence shown here is derived from an EMBL/GenBank/DDBJ whole genome shotgun (WGS) entry which is preliminary data.</text>
</comment>
<evidence type="ECO:0000256" key="1">
    <source>
        <dbReference type="SAM" id="MobiDB-lite"/>
    </source>
</evidence>
<dbReference type="RefSeq" id="WP_052565245.1">
    <property type="nucleotide sequence ID" value="NZ_BAFN01000001.1"/>
</dbReference>
<name>A0ABQ0K2E9_9BACT</name>
<dbReference type="Pfam" id="PF13091">
    <property type="entry name" value="PLDc_2"/>
    <property type="match status" value="1"/>
</dbReference>
<evidence type="ECO:0000313" key="4">
    <source>
        <dbReference type="Proteomes" id="UP000032309"/>
    </source>
</evidence>
<feature type="region of interest" description="Disordered" evidence="1">
    <location>
        <begin position="195"/>
        <end position="226"/>
    </location>
</feature>
<feature type="compositionally biased region" description="Polar residues" evidence="1">
    <location>
        <begin position="197"/>
        <end position="207"/>
    </location>
</feature>
<feature type="domain" description="Phospholipase D-like" evidence="2">
    <location>
        <begin position="42"/>
        <end position="164"/>
    </location>
</feature>
<dbReference type="SUPFAM" id="SSF56024">
    <property type="entry name" value="Phospholipase D/nuclease"/>
    <property type="match status" value="1"/>
</dbReference>
<proteinExistence type="predicted"/>
<dbReference type="Gene3D" id="3.30.870.10">
    <property type="entry name" value="Endonuclease Chain A"/>
    <property type="match status" value="1"/>
</dbReference>